<keyword evidence="14" id="KW-0233">DNA recombination</keyword>
<evidence type="ECO:0000256" key="16">
    <source>
        <dbReference type="ARBA" id="ARBA00023242"/>
    </source>
</evidence>
<dbReference type="GO" id="GO:0006310">
    <property type="term" value="P:DNA recombination"/>
    <property type="evidence" value="ECO:0007669"/>
    <property type="project" value="UniProtKB-KW"/>
</dbReference>
<sequence>MAPYDDWNKVEEDDEEELQDMLLLETKKDVILFCIDCSPSMLEPREDPDDEDMPMKCHLSVALDAAMQIQKKKMISGPNDSTGILLFNTALKPQATNEQPAGLKDGMYLYQSISPLDVSKVREIQSLLDAATEDLDELKKVLPPMVGKTVAMGDVFTTCNWVFRDGAPKTASKRVFLITDRDDPQLVKGRQLITSARTNLRDMMNAGITIEPFFISTEEKPFDMSKFYNAVLQPNTFAENEDDDNERDPSVLPEAISISRIEELLAQMRIHEVPKRAQFSIPFQIAPGLTIGVKGFGLVTQHNKGAYKYFHDLGDRMEVANAKTVYVDEDRQAEVKRSNVLYGMAVGGAGEDDENPTSSTRAVKAGQRPFYTAEELRSLRTLGMEPSIKLLGFKDQSSLAFEDNTKHSVFIYPDDFTYSGSKRTFAALLKSMVKKEKVGLVLALTRRNSSPTFFALLPQQEKLDESGWMEEPGGFHLVPLPFADDIRAAKYEEGFTASQELEDAALAWISKLSLKGSGYQPDSYPNPALAYHNGQLEASAFQEEFDKDDFENLTDPNVKNIHKRAGELMRKWKEALENDESASVVAVAAAGSKRKADTSVDEEEIRSRYNSGQLAKLRVDQLKEFLKNKKQSTAGKKADLMDRVSEWFDKN</sequence>
<dbReference type="Gene3D" id="3.40.50.410">
    <property type="entry name" value="von Willebrand factor, type A domain"/>
    <property type="match status" value="1"/>
</dbReference>
<dbReference type="Gene3D" id="1.10.1600.10">
    <property type="match status" value="1"/>
</dbReference>
<name>A0A4S8M918_DENBC</name>
<dbReference type="PANTHER" id="PTHR12604:SF2">
    <property type="entry name" value="X-RAY REPAIR CROSS-COMPLEMENTING PROTEIN 6"/>
    <property type="match status" value="1"/>
</dbReference>
<dbReference type="InterPro" id="IPR003034">
    <property type="entry name" value="SAP_dom"/>
</dbReference>
<dbReference type="Pfam" id="PF02037">
    <property type="entry name" value="SAP"/>
    <property type="match status" value="1"/>
</dbReference>
<evidence type="ECO:0000256" key="4">
    <source>
        <dbReference type="ARBA" id="ARBA00012551"/>
    </source>
</evidence>
<evidence type="ECO:0000256" key="12">
    <source>
        <dbReference type="ARBA" id="ARBA00022895"/>
    </source>
</evidence>
<dbReference type="Gene3D" id="4.10.970.10">
    <property type="entry name" value="Ku70, bridge and pillars"/>
    <property type="match status" value="1"/>
</dbReference>
<evidence type="ECO:0000256" key="3">
    <source>
        <dbReference type="ARBA" id="ARBA00005240"/>
    </source>
</evidence>
<evidence type="ECO:0000313" key="20">
    <source>
        <dbReference type="Proteomes" id="UP000297245"/>
    </source>
</evidence>
<dbReference type="InterPro" id="IPR005160">
    <property type="entry name" value="Ku_C"/>
</dbReference>
<keyword evidence="12" id="KW-0779">Telomere</keyword>
<dbReference type="EMBL" id="ML179137">
    <property type="protein sequence ID" value="THU98368.1"/>
    <property type="molecule type" value="Genomic_DNA"/>
</dbReference>
<dbReference type="EC" id="3.6.4.12" evidence="4"/>
<dbReference type="SMART" id="SM00559">
    <property type="entry name" value="Ku78"/>
    <property type="match status" value="1"/>
</dbReference>
<evidence type="ECO:0000256" key="17">
    <source>
        <dbReference type="ARBA" id="ARBA00031811"/>
    </source>
</evidence>
<dbReference type="GO" id="GO:0003678">
    <property type="term" value="F:DNA helicase activity"/>
    <property type="evidence" value="ECO:0007669"/>
    <property type="project" value="UniProtKB-EC"/>
</dbReference>
<reference evidence="19 20" key="1">
    <citation type="journal article" date="2019" name="Nat. Ecol. Evol.">
        <title>Megaphylogeny resolves global patterns of mushroom evolution.</title>
        <authorList>
            <person name="Varga T."/>
            <person name="Krizsan K."/>
            <person name="Foldi C."/>
            <person name="Dima B."/>
            <person name="Sanchez-Garcia M."/>
            <person name="Sanchez-Ramirez S."/>
            <person name="Szollosi G.J."/>
            <person name="Szarkandi J.G."/>
            <person name="Papp V."/>
            <person name="Albert L."/>
            <person name="Andreopoulos W."/>
            <person name="Angelini C."/>
            <person name="Antonin V."/>
            <person name="Barry K.W."/>
            <person name="Bougher N.L."/>
            <person name="Buchanan P."/>
            <person name="Buyck B."/>
            <person name="Bense V."/>
            <person name="Catcheside P."/>
            <person name="Chovatia M."/>
            <person name="Cooper J."/>
            <person name="Damon W."/>
            <person name="Desjardin D."/>
            <person name="Finy P."/>
            <person name="Geml J."/>
            <person name="Haridas S."/>
            <person name="Hughes K."/>
            <person name="Justo A."/>
            <person name="Karasinski D."/>
            <person name="Kautmanova I."/>
            <person name="Kiss B."/>
            <person name="Kocsube S."/>
            <person name="Kotiranta H."/>
            <person name="LaButti K.M."/>
            <person name="Lechner B.E."/>
            <person name="Liimatainen K."/>
            <person name="Lipzen A."/>
            <person name="Lukacs Z."/>
            <person name="Mihaltcheva S."/>
            <person name="Morgado L.N."/>
            <person name="Niskanen T."/>
            <person name="Noordeloos M.E."/>
            <person name="Ohm R.A."/>
            <person name="Ortiz-Santana B."/>
            <person name="Ovrebo C."/>
            <person name="Racz N."/>
            <person name="Riley R."/>
            <person name="Savchenko A."/>
            <person name="Shiryaev A."/>
            <person name="Soop K."/>
            <person name="Spirin V."/>
            <person name="Szebenyi C."/>
            <person name="Tomsovsky M."/>
            <person name="Tulloss R.E."/>
            <person name="Uehling J."/>
            <person name="Grigoriev I.V."/>
            <person name="Vagvolgyi C."/>
            <person name="Papp T."/>
            <person name="Martin F.M."/>
            <person name="Miettinen O."/>
            <person name="Hibbett D.S."/>
            <person name="Nagy L.G."/>
        </authorList>
    </citation>
    <scope>NUCLEOTIDE SEQUENCE [LARGE SCALE GENOMIC DNA]</scope>
    <source>
        <strain evidence="19 20">CBS 962.96</strain>
    </source>
</reference>
<keyword evidence="20" id="KW-1185">Reference proteome</keyword>
<evidence type="ECO:0000256" key="7">
    <source>
        <dbReference type="ARBA" id="ARBA00022741"/>
    </source>
</evidence>
<dbReference type="Gene3D" id="1.10.720.30">
    <property type="entry name" value="SAP domain"/>
    <property type="match status" value="1"/>
</dbReference>
<evidence type="ECO:0000256" key="6">
    <source>
        <dbReference type="ARBA" id="ARBA00022454"/>
    </source>
</evidence>
<proteinExistence type="inferred from homology"/>
<organism evidence="19 20">
    <name type="scientific">Dendrothele bispora (strain CBS 962.96)</name>
    <dbReference type="NCBI Taxonomy" id="1314807"/>
    <lineage>
        <taxon>Eukaryota</taxon>
        <taxon>Fungi</taxon>
        <taxon>Dikarya</taxon>
        <taxon>Basidiomycota</taxon>
        <taxon>Agaricomycotina</taxon>
        <taxon>Agaricomycetes</taxon>
        <taxon>Agaricomycetidae</taxon>
        <taxon>Agaricales</taxon>
        <taxon>Agaricales incertae sedis</taxon>
        <taxon>Dendrothele</taxon>
    </lineage>
</organism>
<dbReference type="Pfam" id="PF03730">
    <property type="entry name" value="Ku_C"/>
    <property type="match status" value="1"/>
</dbReference>
<evidence type="ECO:0000256" key="10">
    <source>
        <dbReference type="ARBA" id="ARBA00022806"/>
    </source>
</evidence>
<dbReference type="GO" id="GO:0003690">
    <property type="term" value="F:double-stranded DNA binding"/>
    <property type="evidence" value="ECO:0007669"/>
    <property type="project" value="TreeGrafter"/>
</dbReference>
<keyword evidence="7" id="KW-0547">Nucleotide-binding</keyword>
<evidence type="ECO:0000256" key="1">
    <source>
        <dbReference type="ARBA" id="ARBA00004123"/>
    </source>
</evidence>
<evidence type="ECO:0000256" key="5">
    <source>
        <dbReference type="ARBA" id="ARBA00021796"/>
    </source>
</evidence>
<evidence type="ECO:0000259" key="18">
    <source>
        <dbReference type="PROSITE" id="PS50800"/>
    </source>
</evidence>
<evidence type="ECO:0000256" key="9">
    <source>
        <dbReference type="ARBA" id="ARBA00022801"/>
    </source>
</evidence>
<dbReference type="Pfam" id="PF02735">
    <property type="entry name" value="Ku"/>
    <property type="match status" value="1"/>
</dbReference>
<dbReference type="Pfam" id="PF03731">
    <property type="entry name" value="Ku_N"/>
    <property type="match status" value="1"/>
</dbReference>
<evidence type="ECO:0000256" key="15">
    <source>
        <dbReference type="ARBA" id="ARBA00023204"/>
    </source>
</evidence>
<keyword evidence="16" id="KW-0539">Nucleus</keyword>
<keyword evidence="11" id="KW-0067">ATP-binding</keyword>
<dbReference type="GO" id="GO:0003684">
    <property type="term" value="F:damaged DNA binding"/>
    <property type="evidence" value="ECO:0007669"/>
    <property type="project" value="InterPro"/>
</dbReference>
<dbReference type="SMART" id="SM00513">
    <property type="entry name" value="SAP"/>
    <property type="match status" value="1"/>
</dbReference>
<accession>A0A4S8M918</accession>
<dbReference type="GO" id="GO:0000723">
    <property type="term" value="P:telomere maintenance"/>
    <property type="evidence" value="ECO:0007669"/>
    <property type="project" value="InterPro"/>
</dbReference>
<dbReference type="PANTHER" id="PTHR12604">
    <property type="entry name" value="KU AUTOANTIGEN DNA HELICASE"/>
    <property type="match status" value="1"/>
</dbReference>
<dbReference type="GO" id="GO:0016787">
    <property type="term" value="F:hydrolase activity"/>
    <property type="evidence" value="ECO:0007669"/>
    <property type="project" value="UniProtKB-KW"/>
</dbReference>
<keyword evidence="6" id="KW-0158">Chromosome</keyword>
<dbReference type="InterPro" id="IPR036361">
    <property type="entry name" value="SAP_dom_sf"/>
</dbReference>
<comment type="similarity">
    <text evidence="3">Belongs to the ku70 family.</text>
</comment>
<dbReference type="PIRSF" id="PIRSF003033">
    <property type="entry name" value="Ku70"/>
    <property type="match status" value="1"/>
</dbReference>
<dbReference type="SUPFAM" id="SSF100939">
    <property type="entry name" value="SPOC domain-like"/>
    <property type="match status" value="1"/>
</dbReference>
<evidence type="ECO:0000256" key="11">
    <source>
        <dbReference type="ARBA" id="ARBA00022840"/>
    </source>
</evidence>
<comment type="subcellular location">
    <subcellularLocation>
        <location evidence="2">Chromosome</location>
        <location evidence="2">Telomere</location>
    </subcellularLocation>
    <subcellularLocation>
        <location evidence="1">Nucleus</location>
    </subcellularLocation>
</comment>
<dbReference type="NCBIfam" id="TIGR00578">
    <property type="entry name" value="ku70"/>
    <property type="match status" value="1"/>
</dbReference>
<dbReference type="SUPFAM" id="SSF53300">
    <property type="entry name" value="vWA-like"/>
    <property type="match status" value="1"/>
</dbReference>
<feature type="domain" description="SAP" evidence="18">
    <location>
        <begin position="614"/>
        <end position="648"/>
    </location>
</feature>
<dbReference type="InterPro" id="IPR006164">
    <property type="entry name" value="DNA_bd_Ku70/Ku80"/>
</dbReference>
<gene>
    <name evidence="19" type="ORF">K435DRAFT_753031</name>
</gene>
<dbReference type="InterPro" id="IPR005161">
    <property type="entry name" value="Ku_N"/>
</dbReference>
<evidence type="ECO:0000256" key="13">
    <source>
        <dbReference type="ARBA" id="ARBA00023125"/>
    </source>
</evidence>
<dbReference type="GO" id="GO:0005524">
    <property type="term" value="F:ATP binding"/>
    <property type="evidence" value="ECO:0007669"/>
    <property type="project" value="UniProtKB-KW"/>
</dbReference>
<dbReference type="Proteomes" id="UP000297245">
    <property type="component" value="Unassembled WGS sequence"/>
</dbReference>
<keyword evidence="9" id="KW-0378">Hydrolase</keyword>
<dbReference type="GO" id="GO:0000781">
    <property type="term" value="C:chromosome, telomeric region"/>
    <property type="evidence" value="ECO:0007669"/>
    <property type="project" value="UniProtKB-SubCell"/>
</dbReference>
<keyword evidence="15" id="KW-0234">DNA repair</keyword>
<dbReference type="InterPro" id="IPR047087">
    <property type="entry name" value="KU70_core_dom"/>
</dbReference>
<dbReference type="AlphaFoldDB" id="A0A4S8M918"/>
<keyword evidence="8" id="KW-0227">DNA damage</keyword>
<dbReference type="GO" id="GO:0006303">
    <property type="term" value="P:double-strand break repair via nonhomologous end joining"/>
    <property type="evidence" value="ECO:0007669"/>
    <property type="project" value="InterPro"/>
</dbReference>
<dbReference type="GO" id="GO:0042162">
    <property type="term" value="F:telomeric DNA binding"/>
    <property type="evidence" value="ECO:0007669"/>
    <property type="project" value="InterPro"/>
</dbReference>
<dbReference type="InterPro" id="IPR006165">
    <property type="entry name" value="Ku70"/>
</dbReference>
<dbReference type="Gene3D" id="2.40.290.10">
    <property type="match status" value="1"/>
</dbReference>
<dbReference type="GO" id="GO:0043564">
    <property type="term" value="C:Ku70:Ku80 complex"/>
    <property type="evidence" value="ECO:0007669"/>
    <property type="project" value="InterPro"/>
</dbReference>
<dbReference type="OrthoDB" id="761538at2759"/>
<evidence type="ECO:0000313" key="19">
    <source>
        <dbReference type="EMBL" id="THU98368.1"/>
    </source>
</evidence>
<evidence type="ECO:0000256" key="2">
    <source>
        <dbReference type="ARBA" id="ARBA00004574"/>
    </source>
</evidence>
<dbReference type="SUPFAM" id="SSF68906">
    <property type="entry name" value="SAP domain"/>
    <property type="match status" value="1"/>
</dbReference>
<evidence type="ECO:0000256" key="14">
    <source>
        <dbReference type="ARBA" id="ARBA00023172"/>
    </source>
</evidence>
<keyword evidence="10" id="KW-0347">Helicase</keyword>
<keyword evidence="13 19" id="KW-0238">DNA-binding</keyword>
<evidence type="ECO:0000256" key="8">
    <source>
        <dbReference type="ARBA" id="ARBA00022763"/>
    </source>
</evidence>
<dbReference type="PROSITE" id="PS50800">
    <property type="entry name" value="SAP"/>
    <property type="match status" value="1"/>
</dbReference>
<dbReference type="CDD" id="cd00788">
    <property type="entry name" value="KU70"/>
    <property type="match status" value="1"/>
</dbReference>
<dbReference type="InterPro" id="IPR016194">
    <property type="entry name" value="SPOC-like_C_dom_sf"/>
</dbReference>
<protein>
    <recommendedName>
        <fullName evidence="5">ATP-dependent DNA helicase II subunit 1</fullName>
        <ecNumber evidence="4">3.6.4.12</ecNumber>
    </recommendedName>
    <alternativeName>
        <fullName evidence="17">ATP-dependent DNA helicase II subunit Ku70</fullName>
    </alternativeName>
</protein>
<dbReference type="InterPro" id="IPR027388">
    <property type="entry name" value="Ku70_bridge/pillars_dom_sf"/>
</dbReference>
<dbReference type="InterPro" id="IPR036465">
    <property type="entry name" value="vWFA_dom_sf"/>
</dbReference>